<dbReference type="EMBL" id="JAMPJT010000038">
    <property type="protein sequence ID" value="MCV9880642.1"/>
    <property type="molecule type" value="Genomic_DNA"/>
</dbReference>
<proteinExistence type="predicted"/>
<name>A0AA42C2B1_9GAMM</name>
<dbReference type="Proteomes" id="UP001165569">
    <property type="component" value="Unassembled WGS sequence"/>
</dbReference>
<evidence type="ECO:0000313" key="2">
    <source>
        <dbReference type="EMBL" id="MCV9884060.1"/>
    </source>
</evidence>
<evidence type="ECO:0000313" key="3">
    <source>
        <dbReference type="Proteomes" id="UP001165568"/>
    </source>
</evidence>
<reference evidence="1" key="1">
    <citation type="submission" date="2022-04" db="EMBL/GenBank/DDBJ databases">
        <title>Brenneria sp. isolated from walnut trees in Serbia.</title>
        <authorList>
            <person name="Gasic K."/>
            <person name="Zlatkovic N."/>
            <person name="Kuzmanovic N."/>
        </authorList>
    </citation>
    <scope>NUCLEOTIDE SEQUENCE</scope>
    <source>
        <strain evidence="2">KBI 423</strain>
        <strain evidence="1">KBI 447</strain>
    </source>
</reference>
<comment type="caution">
    <text evidence="1">The sequence shown here is derived from an EMBL/GenBank/DDBJ whole genome shotgun (WGS) entry which is preliminary data.</text>
</comment>
<organism evidence="1 4">
    <name type="scientific">Brenneria izbisi</name>
    <dbReference type="NCBI Taxonomy" id="2939450"/>
    <lineage>
        <taxon>Bacteria</taxon>
        <taxon>Pseudomonadati</taxon>
        <taxon>Pseudomonadota</taxon>
        <taxon>Gammaproteobacteria</taxon>
        <taxon>Enterobacterales</taxon>
        <taxon>Pectobacteriaceae</taxon>
        <taxon>Brenneria</taxon>
    </lineage>
</organism>
<evidence type="ECO:0000313" key="1">
    <source>
        <dbReference type="EMBL" id="MCV9880642.1"/>
    </source>
</evidence>
<dbReference type="RefSeq" id="WP_264091698.1">
    <property type="nucleotide sequence ID" value="NZ_JAMPJT010000038.1"/>
</dbReference>
<gene>
    <name evidence="1" type="ORF">NC803_17645</name>
    <name evidence="2" type="ORF">NC856_17615</name>
</gene>
<dbReference type="Proteomes" id="UP001165568">
    <property type="component" value="Unassembled WGS sequence"/>
</dbReference>
<dbReference type="EMBL" id="JAMPJU010000039">
    <property type="protein sequence ID" value="MCV9884060.1"/>
    <property type="molecule type" value="Genomic_DNA"/>
</dbReference>
<dbReference type="AlphaFoldDB" id="A0AA42C2B1"/>
<accession>A0AA42C2B1</accession>
<sequence>MIGLAEFCGLTSASLQQVVQRLLDTNIPVFWLADGCPAYYVEDLSLVDKDAPETSGFIIK</sequence>
<protein>
    <submittedName>
        <fullName evidence="1">Uncharacterized protein</fullName>
    </submittedName>
</protein>
<keyword evidence="3" id="KW-1185">Reference proteome</keyword>
<evidence type="ECO:0000313" key="4">
    <source>
        <dbReference type="Proteomes" id="UP001165569"/>
    </source>
</evidence>